<dbReference type="RefSeq" id="WP_131919029.1">
    <property type="nucleotide sequence ID" value="NZ_JAOQNU010000009.1"/>
</dbReference>
<dbReference type="NCBIfam" id="NF041770">
    <property type="entry name" value="CFI_box_CTERM"/>
    <property type="match status" value="1"/>
</dbReference>
<proteinExistence type="predicted"/>
<keyword evidence="2" id="KW-1133">Transmembrane helix</keyword>
<dbReference type="EMBL" id="SLXT01000009">
    <property type="protein sequence ID" value="TCP64563.1"/>
    <property type="molecule type" value="Genomic_DNA"/>
</dbReference>
<evidence type="ECO:0000256" key="1">
    <source>
        <dbReference type="SAM" id="MobiDB-lite"/>
    </source>
</evidence>
<evidence type="ECO:0000313" key="4">
    <source>
        <dbReference type="EMBL" id="TCP64563.1"/>
    </source>
</evidence>
<comment type="caution">
    <text evidence="4">The sequence shown here is derived from an EMBL/GenBank/DDBJ whole genome shotgun (WGS) entry which is preliminary data.</text>
</comment>
<dbReference type="AlphaFoldDB" id="A0A4R2RN15"/>
<evidence type="ECO:0008006" key="6">
    <source>
        <dbReference type="Google" id="ProtNLM"/>
    </source>
</evidence>
<accession>A0A4R2RN15</accession>
<protein>
    <recommendedName>
        <fullName evidence="6">Ig-like domain-containing protein</fullName>
    </recommendedName>
</protein>
<name>A0A4R2RN15_9FIRM</name>
<dbReference type="InterPro" id="IPR049886">
    <property type="entry name" value="CFI_box_CTERM_dom"/>
</dbReference>
<feature type="transmembrane region" description="Helical" evidence="2">
    <location>
        <begin position="307"/>
        <end position="332"/>
    </location>
</feature>
<organism evidence="4 5">
    <name type="scientific">Heliophilum fasciatum</name>
    <dbReference type="NCBI Taxonomy" id="35700"/>
    <lineage>
        <taxon>Bacteria</taxon>
        <taxon>Bacillati</taxon>
        <taxon>Bacillota</taxon>
        <taxon>Clostridia</taxon>
        <taxon>Eubacteriales</taxon>
        <taxon>Heliobacteriaceae</taxon>
        <taxon>Heliophilum</taxon>
    </lineage>
</organism>
<sequence length="342" mass="36550">MKKVFFCLIFIILLLGAPPCFAQEAQIATLSAEVKDLRVTIKGSVNIPQSRQITLKVIDPQGKLNHLNQFGCQNDGTFQYSYKLTSPSQGAYQVFAGGTGIRTLKTTTMSYSADSGDSGGDGGGGGGDEQGGTQTGIIKGVTITPLSHVAGLAQEITVTVTTENILDGTVVKAELVTAQGDSLIPAVTAVDAVVLNSTIIRLTIPDTVAEGEYKIKVTADDAVNTQSAYTISAPVDECFIATAAYGTKYDPAVVMLRQFRDQWLLTNEAGKAFVQYYYQNSPPIARFIANQEGLKTLIRFALIPAIAVAYALMHPWVVVAVSLLVASIYVYYRRSKSTISVG</sequence>
<gene>
    <name evidence="4" type="ORF">EDD73_109105</name>
</gene>
<keyword evidence="2" id="KW-0472">Membrane</keyword>
<feature type="region of interest" description="Disordered" evidence="1">
    <location>
        <begin position="112"/>
        <end position="134"/>
    </location>
</feature>
<evidence type="ECO:0000256" key="2">
    <source>
        <dbReference type="SAM" id="Phobius"/>
    </source>
</evidence>
<feature type="chain" id="PRO_5020859683" description="Ig-like domain-containing protein" evidence="3">
    <location>
        <begin position="23"/>
        <end position="342"/>
    </location>
</feature>
<evidence type="ECO:0000313" key="5">
    <source>
        <dbReference type="Proteomes" id="UP000294813"/>
    </source>
</evidence>
<dbReference type="Proteomes" id="UP000294813">
    <property type="component" value="Unassembled WGS sequence"/>
</dbReference>
<evidence type="ECO:0000256" key="3">
    <source>
        <dbReference type="SAM" id="SignalP"/>
    </source>
</evidence>
<dbReference type="OrthoDB" id="583109at2"/>
<feature type="signal peptide" evidence="3">
    <location>
        <begin position="1"/>
        <end position="22"/>
    </location>
</feature>
<feature type="compositionally biased region" description="Gly residues" evidence="1">
    <location>
        <begin position="117"/>
        <end position="134"/>
    </location>
</feature>
<keyword evidence="2" id="KW-0812">Transmembrane</keyword>
<keyword evidence="5" id="KW-1185">Reference proteome</keyword>
<keyword evidence="3" id="KW-0732">Signal</keyword>
<reference evidence="4 5" key="1">
    <citation type="submission" date="2019-03" db="EMBL/GenBank/DDBJ databases">
        <title>Genomic Encyclopedia of Type Strains, Phase IV (KMG-IV): sequencing the most valuable type-strain genomes for metagenomic binning, comparative biology and taxonomic classification.</title>
        <authorList>
            <person name="Goeker M."/>
        </authorList>
    </citation>
    <scope>NUCLEOTIDE SEQUENCE [LARGE SCALE GENOMIC DNA]</scope>
    <source>
        <strain evidence="4 5">DSM 11170</strain>
    </source>
</reference>